<evidence type="ECO:0000313" key="3">
    <source>
        <dbReference type="Proteomes" id="UP000321830"/>
    </source>
</evidence>
<dbReference type="PANTHER" id="PTHR22916:SF3">
    <property type="entry name" value="UDP-GLCNAC:BETAGAL BETA-1,3-N-ACETYLGLUCOSAMINYLTRANSFERASE-LIKE PROTEIN 1"/>
    <property type="match status" value="1"/>
</dbReference>
<dbReference type="RefSeq" id="WP_010752427.1">
    <property type="nucleotide sequence ID" value="NZ_BJWF01000007.1"/>
</dbReference>
<dbReference type="CDD" id="cd00761">
    <property type="entry name" value="Glyco_tranf_GTA_type"/>
    <property type="match status" value="1"/>
</dbReference>
<evidence type="ECO:0000313" key="2">
    <source>
        <dbReference type="EMBL" id="GEL91586.1"/>
    </source>
</evidence>
<proteinExistence type="predicted"/>
<sequence length="120" mass="14135">MNENPLVSVIMSVYNEKTEEISYVINSILNQTYANIEFIIMYDNPNNLELFHELTEMVQDDERCRLLKNKENLGPAKSLNRGLKSAKGKYIARMDADDYSFPERIYKQVEYMEKILILIF</sequence>
<dbReference type="PANTHER" id="PTHR22916">
    <property type="entry name" value="GLYCOSYLTRANSFERASE"/>
    <property type="match status" value="1"/>
</dbReference>
<evidence type="ECO:0000259" key="1">
    <source>
        <dbReference type="Pfam" id="PF00535"/>
    </source>
</evidence>
<dbReference type="InterPro" id="IPR001173">
    <property type="entry name" value="Glyco_trans_2-like"/>
</dbReference>
<dbReference type="Gene3D" id="3.90.550.10">
    <property type="entry name" value="Spore Coat Polysaccharide Biosynthesis Protein SpsA, Chain A"/>
    <property type="match status" value="1"/>
</dbReference>
<organism evidence="2 3">
    <name type="scientific">Enterococcus villorum</name>
    <dbReference type="NCBI Taxonomy" id="112904"/>
    <lineage>
        <taxon>Bacteria</taxon>
        <taxon>Bacillati</taxon>
        <taxon>Bacillota</taxon>
        <taxon>Bacilli</taxon>
        <taxon>Lactobacillales</taxon>
        <taxon>Enterococcaceae</taxon>
        <taxon>Enterococcus</taxon>
    </lineage>
</organism>
<dbReference type="Pfam" id="PF00535">
    <property type="entry name" value="Glycos_transf_2"/>
    <property type="match status" value="1"/>
</dbReference>
<protein>
    <recommendedName>
        <fullName evidence="1">Glycosyltransferase 2-like domain-containing protein</fullName>
    </recommendedName>
</protein>
<dbReference type="SUPFAM" id="SSF53448">
    <property type="entry name" value="Nucleotide-diphospho-sugar transferases"/>
    <property type="match status" value="1"/>
</dbReference>
<feature type="domain" description="Glycosyltransferase 2-like" evidence="1">
    <location>
        <begin position="8"/>
        <end position="114"/>
    </location>
</feature>
<reference evidence="2 3" key="1">
    <citation type="submission" date="2019-07" db="EMBL/GenBank/DDBJ databases">
        <title>Whole genome shotgun sequence of Enterococcus villorum NBRC 100699.</title>
        <authorList>
            <person name="Hosoyama A."/>
            <person name="Uohara A."/>
            <person name="Ohji S."/>
            <person name="Ichikawa N."/>
        </authorList>
    </citation>
    <scope>NUCLEOTIDE SEQUENCE [LARGE SCALE GENOMIC DNA]</scope>
    <source>
        <strain evidence="2 3">NBRC 100699</strain>
    </source>
</reference>
<gene>
    <name evidence="2" type="ORF">EVI01_09230</name>
</gene>
<comment type="caution">
    <text evidence="2">The sequence shown here is derived from an EMBL/GenBank/DDBJ whole genome shotgun (WGS) entry which is preliminary data.</text>
</comment>
<dbReference type="InterPro" id="IPR029044">
    <property type="entry name" value="Nucleotide-diphossugar_trans"/>
</dbReference>
<dbReference type="AlphaFoldDB" id="A0A511J0P1"/>
<dbReference type="EMBL" id="BJWF01000007">
    <property type="protein sequence ID" value="GEL91586.1"/>
    <property type="molecule type" value="Genomic_DNA"/>
</dbReference>
<name>A0A511J0P1_9ENTE</name>
<dbReference type="GO" id="GO:0016758">
    <property type="term" value="F:hexosyltransferase activity"/>
    <property type="evidence" value="ECO:0007669"/>
    <property type="project" value="UniProtKB-ARBA"/>
</dbReference>
<dbReference type="Proteomes" id="UP000321830">
    <property type="component" value="Unassembled WGS sequence"/>
</dbReference>
<accession>A0A511J0P1</accession>